<proteinExistence type="inferred from homology"/>
<dbReference type="Proteomes" id="UP000219565">
    <property type="component" value="Unassembled WGS sequence"/>
</dbReference>
<evidence type="ECO:0000313" key="8">
    <source>
        <dbReference type="Proteomes" id="UP000219565"/>
    </source>
</evidence>
<evidence type="ECO:0000313" key="7">
    <source>
        <dbReference type="EMBL" id="SNY88376.1"/>
    </source>
</evidence>
<dbReference type="EMBL" id="OBEG01000006">
    <property type="protein sequence ID" value="SNY88376.1"/>
    <property type="molecule type" value="Genomic_DNA"/>
</dbReference>
<evidence type="ECO:0000259" key="6">
    <source>
        <dbReference type="PROSITE" id="PS50994"/>
    </source>
</evidence>
<evidence type="ECO:0000256" key="4">
    <source>
        <dbReference type="ARBA" id="ARBA00023172"/>
    </source>
</evidence>
<evidence type="ECO:0000259" key="5">
    <source>
        <dbReference type="PROSITE" id="PS50531"/>
    </source>
</evidence>
<dbReference type="InterPro" id="IPR012337">
    <property type="entry name" value="RNaseH-like_sf"/>
</dbReference>
<dbReference type="NCBIfam" id="NF033546">
    <property type="entry name" value="transpos_IS21"/>
    <property type="match status" value="1"/>
</dbReference>
<feature type="domain" description="HTH IS21-type" evidence="5">
    <location>
        <begin position="16"/>
        <end position="77"/>
    </location>
</feature>
<dbReference type="PROSITE" id="PS50531">
    <property type="entry name" value="HTH_IS21"/>
    <property type="match status" value="1"/>
</dbReference>
<keyword evidence="8" id="KW-1185">Reference proteome</keyword>
<sequence length="423" mass="48003">MLTHPVNDHEVLNVEDWAEIRRLHRAEGMAIRAIARRMNVSKNTVKKALASHAPPQYQREPRGSAVDEFEPQIRALLSEFPDMPTTVIMERVGWQRGRTVFFERVQQLRPLFKPVDPASRTEYQPGELAQCDLWFPPVDIPLGFGHAGRPPVLVMVSGYSRMIAATMIPTRQSPDLLAGHWALIDRWGRVPRTLVWDNESAVGHWRGGKPQLTETMNAFRGSLGIRVLQCRPRDPEAKGLVERANGYLETSFLPGRLFTSPTDFNAQLGEWLVKANQRHHRRLGCRPVDRWEADRCSMLELPPVDPVVGWRFTTRLPRDHYVRLDSNDYSVHPAAIGRRVEVRADLDQVVITLASAELARHQRCWADHQSITGPDHAAAAADLRNARRLSAVPAIDTDVEHRSLSDYDRMFDLDEASSSEEIA</sequence>
<comment type="similarity">
    <text evidence="1">Belongs to the transposase IS21/IS408/IS1162 family.</text>
</comment>
<dbReference type="GO" id="GO:0032196">
    <property type="term" value="P:transposition"/>
    <property type="evidence" value="ECO:0007669"/>
    <property type="project" value="UniProtKB-KW"/>
</dbReference>
<dbReference type="InterPro" id="IPR017894">
    <property type="entry name" value="HTH_IS21_transposase_type"/>
</dbReference>
<dbReference type="GO" id="GO:0003677">
    <property type="term" value="F:DNA binding"/>
    <property type="evidence" value="ECO:0007669"/>
    <property type="project" value="UniProtKB-KW"/>
</dbReference>
<evidence type="ECO:0000256" key="3">
    <source>
        <dbReference type="ARBA" id="ARBA00023125"/>
    </source>
</evidence>
<reference evidence="8" key="1">
    <citation type="submission" date="2017-09" db="EMBL/GenBank/DDBJ databases">
        <authorList>
            <person name="Varghese N."/>
            <person name="Submissions S."/>
        </authorList>
    </citation>
    <scope>NUCLEOTIDE SEQUENCE [LARGE SCALE GENOMIC DNA]</scope>
    <source>
        <strain evidence="8">DSM 45537</strain>
    </source>
</reference>
<dbReference type="InterPro" id="IPR036397">
    <property type="entry name" value="RNaseH_sf"/>
</dbReference>
<evidence type="ECO:0000256" key="2">
    <source>
        <dbReference type="ARBA" id="ARBA00022578"/>
    </source>
</evidence>
<dbReference type="GO" id="GO:0015074">
    <property type="term" value="P:DNA integration"/>
    <property type="evidence" value="ECO:0007669"/>
    <property type="project" value="InterPro"/>
</dbReference>
<dbReference type="Pfam" id="PF22483">
    <property type="entry name" value="Mu-transpos_C_2"/>
    <property type="match status" value="1"/>
</dbReference>
<dbReference type="GO" id="GO:0000150">
    <property type="term" value="F:DNA strand exchange activity"/>
    <property type="evidence" value="ECO:0007669"/>
    <property type="project" value="InterPro"/>
</dbReference>
<dbReference type="InterPro" id="IPR001584">
    <property type="entry name" value="Integrase_cat-core"/>
</dbReference>
<dbReference type="PANTHER" id="PTHR35004:SF8">
    <property type="entry name" value="TRANSPOSASE RV3428C-RELATED"/>
    <property type="match status" value="1"/>
</dbReference>
<dbReference type="PANTHER" id="PTHR35004">
    <property type="entry name" value="TRANSPOSASE RV3428C-RELATED"/>
    <property type="match status" value="1"/>
</dbReference>
<keyword evidence="2" id="KW-0815">Transposition</keyword>
<dbReference type="SUPFAM" id="SSF53098">
    <property type="entry name" value="Ribonuclease H-like"/>
    <property type="match status" value="1"/>
</dbReference>
<dbReference type="Gene3D" id="3.30.420.10">
    <property type="entry name" value="Ribonuclease H-like superfamily/Ribonuclease H"/>
    <property type="match status" value="1"/>
</dbReference>
<dbReference type="InterPro" id="IPR054353">
    <property type="entry name" value="IstA-like_C"/>
</dbReference>
<dbReference type="Pfam" id="PF00665">
    <property type="entry name" value="rve"/>
    <property type="match status" value="1"/>
</dbReference>
<dbReference type="PROSITE" id="PS50994">
    <property type="entry name" value="INTEGRASE"/>
    <property type="match status" value="1"/>
</dbReference>
<dbReference type="AlphaFoldDB" id="A0A285LXK7"/>
<gene>
    <name evidence="7" type="ORF">SAMN04244553_5348</name>
</gene>
<name>A0A285LXK7_9NOCA</name>
<dbReference type="InterPro" id="IPR006120">
    <property type="entry name" value="Resolvase_HTH_dom"/>
</dbReference>
<protein>
    <submittedName>
        <fullName evidence="7">Transposase</fullName>
    </submittedName>
</protein>
<feature type="domain" description="Integrase catalytic" evidence="6">
    <location>
        <begin position="121"/>
        <end position="295"/>
    </location>
</feature>
<evidence type="ECO:0000256" key="1">
    <source>
        <dbReference type="ARBA" id="ARBA00009277"/>
    </source>
</evidence>
<organism evidence="7 8">
    <name type="scientific">Nocardia amikacinitolerans</name>
    <dbReference type="NCBI Taxonomy" id="756689"/>
    <lineage>
        <taxon>Bacteria</taxon>
        <taxon>Bacillati</taxon>
        <taxon>Actinomycetota</taxon>
        <taxon>Actinomycetes</taxon>
        <taxon>Mycobacteriales</taxon>
        <taxon>Nocardiaceae</taxon>
        <taxon>Nocardia</taxon>
    </lineage>
</organism>
<keyword evidence="3" id="KW-0238">DNA-binding</keyword>
<accession>A0A285LXK7</accession>
<keyword evidence="4" id="KW-0233">DNA recombination</keyword>
<dbReference type="Pfam" id="PF02796">
    <property type="entry name" value="HTH_7"/>
    <property type="match status" value="1"/>
</dbReference>